<dbReference type="Pfam" id="PF10317">
    <property type="entry name" value="7TM_GPCR_Srd"/>
    <property type="match status" value="1"/>
</dbReference>
<reference evidence="1" key="2">
    <citation type="submission" date="2022-06" db="UniProtKB">
        <authorList>
            <consortium name="EnsemblMetazoa"/>
        </authorList>
    </citation>
    <scope>IDENTIFICATION</scope>
    <source>
        <strain evidence="1">PS312</strain>
    </source>
</reference>
<gene>
    <name evidence="1" type="primary">WBGene00278821</name>
</gene>
<sequence>ASGLEVVACCGYSYLVASIGTSTLFVLRFYQFFIAMACNLYSTSCPVTYGSIPANVQLFSKAISSAITSIFLLVTVPMNISLCLGMKSMTQSSYAYPTAMIIYTPPLALVIMSKEVILTLSSLSCATRLLPFESIIKYFNCFKDFTTKCNCIEKYSLMCENIYASLVIINAANLIVFFGIFSEFEHTHDSVPSREDFTNETIGIFNVDARLSTQMTLVYIIVASPIVFSFCLWMRRQIILNLDQKKLRMSTNSHMMHRMLLRALRAQLLISFIASFGSSLLILSIFNVLRSPMLNFVQLLVDYIQLVAKY</sequence>
<accession>A0A8R1UTX1</accession>
<accession>A0A2A6C473</accession>
<organism evidence="1 2">
    <name type="scientific">Pristionchus pacificus</name>
    <name type="common">Parasitic nematode worm</name>
    <dbReference type="NCBI Taxonomy" id="54126"/>
    <lineage>
        <taxon>Eukaryota</taxon>
        <taxon>Metazoa</taxon>
        <taxon>Ecdysozoa</taxon>
        <taxon>Nematoda</taxon>
        <taxon>Chromadorea</taxon>
        <taxon>Rhabditida</taxon>
        <taxon>Rhabditina</taxon>
        <taxon>Diplogasteromorpha</taxon>
        <taxon>Diplogasteroidea</taxon>
        <taxon>Neodiplogasteridae</taxon>
        <taxon>Pristionchus</taxon>
    </lineage>
</organism>
<keyword evidence="2" id="KW-1185">Reference proteome</keyword>
<protein>
    <submittedName>
        <fullName evidence="1">G protein-coupled receptor</fullName>
    </submittedName>
</protein>
<dbReference type="EnsemblMetazoa" id="PPA40452.1">
    <property type="protein sequence ID" value="PPA40452.1"/>
    <property type="gene ID" value="WBGene00278821"/>
</dbReference>
<dbReference type="Proteomes" id="UP000005239">
    <property type="component" value="Unassembled WGS sequence"/>
</dbReference>
<dbReference type="AlphaFoldDB" id="A0A2A6C473"/>
<evidence type="ECO:0000313" key="2">
    <source>
        <dbReference type="Proteomes" id="UP000005239"/>
    </source>
</evidence>
<reference evidence="2" key="1">
    <citation type="journal article" date="2008" name="Nat. Genet.">
        <title>The Pristionchus pacificus genome provides a unique perspective on nematode lifestyle and parasitism.</title>
        <authorList>
            <person name="Dieterich C."/>
            <person name="Clifton S.W."/>
            <person name="Schuster L.N."/>
            <person name="Chinwalla A."/>
            <person name="Delehaunty K."/>
            <person name="Dinkelacker I."/>
            <person name="Fulton L."/>
            <person name="Fulton R."/>
            <person name="Godfrey J."/>
            <person name="Minx P."/>
            <person name="Mitreva M."/>
            <person name="Roeseler W."/>
            <person name="Tian H."/>
            <person name="Witte H."/>
            <person name="Yang S.P."/>
            <person name="Wilson R.K."/>
            <person name="Sommer R.J."/>
        </authorList>
    </citation>
    <scope>NUCLEOTIDE SEQUENCE [LARGE SCALE GENOMIC DNA]</scope>
    <source>
        <strain evidence="2">PS312</strain>
    </source>
</reference>
<name>A0A2A6C473_PRIPA</name>
<evidence type="ECO:0000313" key="1">
    <source>
        <dbReference type="EnsemblMetazoa" id="PPA40452.1"/>
    </source>
</evidence>
<proteinExistence type="predicted"/>
<dbReference type="InterPro" id="IPR019421">
    <property type="entry name" value="7TM_GPCR_serpentine_rcpt_Srd"/>
</dbReference>